<dbReference type="PANTHER" id="PTHR43003:SF5">
    <property type="entry name" value="DNA-3-METHYLADENINE GLYCOSYLASE"/>
    <property type="match status" value="1"/>
</dbReference>
<dbReference type="Proteomes" id="UP000001744">
    <property type="component" value="Unassembled WGS sequence"/>
</dbReference>
<dbReference type="HOGENOM" id="CLU_000445_72_5_1"/>
<dbReference type="JaponicusDB" id="SJAG_05257">
    <property type="gene designation" value="mag2"/>
</dbReference>
<dbReference type="CDD" id="cd00056">
    <property type="entry name" value="ENDO3c"/>
    <property type="match status" value="1"/>
</dbReference>
<dbReference type="GO" id="GO:0006285">
    <property type="term" value="P:base-excision repair, AP site formation"/>
    <property type="evidence" value="ECO:0000318"/>
    <property type="project" value="GO_Central"/>
</dbReference>
<evidence type="ECO:0000256" key="1">
    <source>
        <dbReference type="ARBA" id="ARBA00010817"/>
    </source>
</evidence>
<organism evidence="5 7">
    <name type="scientific">Schizosaccharomyces japonicus (strain yFS275 / FY16936)</name>
    <name type="common">Fission yeast</name>
    <dbReference type="NCBI Taxonomy" id="402676"/>
    <lineage>
        <taxon>Eukaryota</taxon>
        <taxon>Fungi</taxon>
        <taxon>Dikarya</taxon>
        <taxon>Ascomycota</taxon>
        <taxon>Taphrinomycotina</taxon>
        <taxon>Schizosaccharomycetes</taxon>
        <taxon>Schizosaccharomycetales</taxon>
        <taxon>Schizosaccharomycetaceae</taxon>
        <taxon>Schizosaccharomyces</taxon>
    </lineage>
</organism>
<dbReference type="GO" id="GO:0032131">
    <property type="term" value="F:alkylated DNA binding"/>
    <property type="evidence" value="ECO:0000318"/>
    <property type="project" value="GO_Central"/>
</dbReference>
<dbReference type="SMART" id="SM00478">
    <property type="entry name" value="ENDO3c"/>
    <property type="match status" value="1"/>
</dbReference>
<dbReference type="EMBL" id="KE651166">
    <property type="protein sequence ID" value="EEB07077.1"/>
    <property type="molecule type" value="Genomic_DNA"/>
</dbReference>
<dbReference type="PANTHER" id="PTHR43003">
    <property type="entry name" value="DNA-3-METHYLADENINE GLYCOSYLASE"/>
    <property type="match status" value="1"/>
</dbReference>
<keyword evidence="7" id="KW-1185">Reference proteome</keyword>
<dbReference type="eggNOG" id="KOG1918">
    <property type="taxonomic scope" value="Eukaryota"/>
</dbReference>
<evidence type="ECO:0000313" key="7">
    <source>
        <dbReference type="Proteomes" id="UP000001744"/>
    </source>
</evidence>
<dbReference type="GO" id="GO:0008725">
    <property type="term" value="F:DNA-3-methyladenine glycosylase activity"/>
    <property type="evidence" value="ECO:0000318"/>
    <property type="project" value="GO_Central"/>
</dbReference>
<dbReference type="GeneID" id="7052086"/>
<dbReference type="Pfam" id="PF00730">
    <property type="entry name" value="HhH-GPD"/>
    <property type="match status" value="1"/>
</dbReference>
<dbReference type="STRING" id="402676.B6K1P6"/>
<protein>
    <submittedName>
        <fullName evidence="5">DNA-3-methyladenine glycosidase Mag2</fullName>
    </submittedName>
</protein>
<keyword evidence="5" id="KW-0326">Glycosidase</keyword>
<dbReference type="GO" id="GO:0005634">
    <property type="term" value="C:nucleus"/>
    <property type="evidence" value="ECO:0000318"/>
    <property type="project" value="GO_Central"/>
</dbReference>
<evidence type="ECO:0000313" key="5">
    <source>
        <dbReference type="EMBL" id="EEB07077.1"/>
    </source>
</evidence>
<dbReference type="GO" id="GO:0006307">
    <property type="term" value="P:DNA alkylation repair"/>
    <property type="evidence" value="ECO:0000318"/>
    <property type="project" value="GO_Central"/>
</dbReference>
<evidence type="ECO:0000313" key="6">
    <source>
        <dbReference type="JaponicusDB" id="SJAG_05257"/>
    </source>
</evidence>
<gene>
    <name evidence="6" type="primary">mag2</name>
    <name evidence="5" type="ORF">SJAG_05257</name>
</gene>
<evidence type="ECO:0000259" key="4">
    <source>
        <dbReference type="SMART" id="SM00478"/>
    </source>
</evidence>
<proteinExistence type="inferred from homology"/>
<dbReference type="InterPro" id="IPR051912">
    <property type="entry name" value="Alkylbase_DNA_Glycosylase/TA"/>
</dbReference>
<feature type="domain" description="HhH-GPD" evidence="4">
    <location>
        <begin position="59"/>
        <end position="215"/>
    </location>
</feature>
<dbReference type="InterPro" id="IPR003265">
    <property type="entry name" value="HhH-GPD_domain"/>
</dbReference>
<sequence>MHNNVDQFHPLTQEDLIKGEKQIASLDEQHQELVRCVGQCTLKPQTAREPYEGLIHALTYQRLSDSAGDAILGRLCQHFHKKSFPSVQELLSLDTEDLRSFGFSHRKGETILELANMAADGSLPSREEISHMPLDKMIGIFTKVKGIGAWTVEKYAIFTLGRPNVMPTMDREIRENVQLLYHLDHTPTDVEMEERSRAYVPYKTVASWYLWRVPELIVERNQKM</sequence>
<dbReference type="OrthoDB" id="415889at2759"/>
<keyword evidence="3" id="KW-0234">DNA repair</keyword>
<dbReference type="RefSeq" id="XP_002173370.1">
    <property type="nucleotide sequence ID" value="XM_002173334.1"/>
</dbReference>
<dbReference type="GO" id="GO:0043916">
    <property type="term" value="F:DNA-7-methylguanine glycosylase activity"/>
    <property type="evidence" value="ECO:0000318"/>
    <property type="project" value="GO_Central"/>
</dbReference>
<keyword evidence="2" id="KW-0227">DNA damage</keyword>
<accession>B6K1P6</accession>
<dbReference type="OMA" id="YLLWHYY"/>
<dbReference type="SUPFAM" id="SSF48150">
    <property type="entry name" value="DNA-glycosylase"/>
    <property type="match status" value="1"/>
</dbReference>
<evidence type="ECO:0000256" key="2">
    <source>
        <dbReference type="ARBA" id="ARBA00022763"/>
    </source>
</evidence>
<evidence type="ECO:0000256" key="3">
    <source>
        <dbReference type="ARBA" id="ARBA00023204"/>
    </source>
</evidence>
<dbReference type="AlphaFoldDB" id="B6K1P6"/>
<dbReference type="Gene3D" id="1.10.1670.40">
    <property type="match status" value="1"/>
</dbReference>
<dbReference type="Gene3D" id="1.10.340.30">
    <property type="entry name" value="Hypothetical protein, domain 2"/>
    <property type="match status" value="1"/>
</dbReference>
<keyword evidence="5" id="KW-0378">Hydrolase</keyword>
<reference evidence="5 7" key="1">
    <citation type="journal article" date="2011" name="Science">
        <title>Comparative functional genomics of the fission yeasts.</title>
        <authorList>
            <person name="Rhind N."/>
            <person name="Chen Z."/>
            <person name="Yassour M."/>
            <person name="Thompson D.A."/>
            <person name="Haas B.J."/>
            <person name="Habib N."/>
            <person name="Wapinski I."/>
            <person name="Roy S."/>
            <person name="Lin M.F."/>
            <person name="Heiman D.I."/>
            <person name="Young S.K."/>
            <person name="Furuya K."/>
            <person name="Guo Y."/>
            <person name="Pidoux A."/>
            <person name="Chen H.M."/>
            <person name="Robbertse B."/>
            <person name="Goldberg J.M."/>
            <person name="Aoki K."/>
            <person name="Bayne E.H."/>
            <person name="Berlin A.M."/>
            <person name="Desjardins C.A."/>
            <person name="Dobbs E."/>
            <person name="Dukaj L."/>
            <person name="Fan L."/>
            <person name="FitzGerald M.G."/>
            <person name="French C."/>
            <person name="Gujja S."/>
            <person name="Hansen K."/>
            <person name="Keifenheim D."/>
            <person name="Levin J.Z."/>
            <person name="Mosher R.A."/>
            <person name="Mueller C.A."/>
            <person name="Pfiffner J."/>
            <person name="Priest M."/>
            <person name="Russ C."/>
            <person name="Smialowska A."/>
            <person name="Swoboda P."/>
            <person name="Sykes S.M."/>
            <person name="Vaughn M."/>
            <person name="Vengrova S."/>
            <person name="Yoder R."/>
            <person name="Zeng Q."/>
            <person name="Allshire R."/>
            <person name="Baulcombe D."/>
            <person name="Birren B.W."/>
            <person name="Brown W."/>
            <person name="Ekwall K."/>
            <person name="Kellis M."/>
            <person name="Leatherwood J."/>
            <person name="Levin H."/>
            <person name="Margalit H."/>
            <person name="Martienssen R."/>
            <person name="Nieduszynski C.A."/>
            <person name="Spatafora J.W."/>
            <person name="Friedman N."/>
            <person name="Dalgaard J.Z."/>
            <person name="Baumann P."/>
            <person name="Niki H."/>
            <person name="Regev A."/>
            <person name="Nusbaum C."/>
        </authorList>
    </citation>
    <scope>NUCLEOTIDE SEQUENCE [LARGE SCALE GENOMIC DNA]</scope>
    <source>
        <strain evidence="7">yFS275 / FY16936</strain>
    </source>
</reference>
<dbReference type="FunFam" id="1.10.340.30:FF:000004">
    <property type="entry name" value="DNA-3-methyladenine glycosylase II"/>
    <property type="match status" value="1"/>
</dbReference>
<dbReference type="VEuPathDB" id="FungiDB:SJAG_05257"/>
<comment type="similarity">
    <text evidence="1">Belongs to the alkylbase DNA glycosidase AlkA family.</text>
</comment>
<dbReference type="InterPro" id="IPR011257">
    <property type="entry name" value="DNA_glycosylase"/>
</dbReference>
<name>B6K1P6_SCHJY</name>